<dbReference type="GO" id="GO:0016020">
    <property type="term" value="C:membrane"/>
    <property type="evidence" value="ECO:0007669"/>
    <property type="project" value="UniProtKB-SubCell"/>
</dbReference>
<comment type="cofactor">
    <cofactor evidence="1">
        <name>heme b</name>
        <dbReference type="ChEBI" id="CHEBI:60344"/>
    </cofactor>
</comment>
<feature type="transmembrane region" description="Helical" evidence="11">
    <location>
        <begin position="193"/>
        <end position="216"/>
    </location>
</feature>
<keyword evidence="8 11" id="KW-1133">Transmembrane helix</keyword>
<evidence type="ECO:0000256" key="2">
    <source>
        <dbReference type="ARBA" id="ARBA00004141"/>
    </source>
</evidence>
<sequence>MSSYYYSDTGSAIVKDIDQHEPRQLRYYSFFTALSQIFGFLMLFFTGYWNGSYNGGYQWGANYTEILPGNIPNKVFVTGNWHYHATFMTYGLVFLQGEAILMYRLFRHERKIFSKFLHGLFHLFAFVLLIFGLIAIVQHKNNMNNKHMFSAHSWVGVSIIIAYTLQFVAGFINFGFPKTSPAVRAWYLPIHRAVGLIIFALSCAQAVFGVMQETWILMAHSKDGYFGGCYSQLDCHSQGLVLNFNVVFLILSYRTKMTSTYYYSDASSLIKEHEDHEPRQLRYYSFFTALSQIFGFLMLFFTGYWNGNYHGKFEWGPNSEEKDANGNPLVFKGGNWHYHATFMTYGLVFLQGEAILMYRLFRHERKIFSKFLHGLFHLFALVLFVFGLIAIVTHKNNIGSKHMFSAHSWIGVSVIVGFMLQYICGFVSFGFPKVSPAVRAWYLPVHRAVGLVIFSVSCVQAVIGNVTETWILFFNTKKEPYFQECYGLLDCHGQGFIINFNLLFLILYAITVVYLTTSAKYKRAPTIDEQK</sequence>
<keyword evidence="4" id="KW-0349">Heme</keyword>
<evidence type="ECO:0000256" key="11">
    <source>
        <dbReference type="SAM" id="Phobius"/>
    </source>
</evidence>
<protein>
    <submittedName>
        <fullName evidence="14">Cytochrome b561 domain-containing protein</fullName>
    </submittedName>
</protein>
<feature type="transmembrane region" description="Helical" evidence="11">
    <location>
        <begin position="283"/>
        <end position="305"/>
    </location>
</feature>
<feature type="domain" description="Cytochrome b561" evidence="12">
    <location>
        <begin position="290"/>
        <end position="517"/>
    </location>
</feature>
<evidence type="ECO:0000256" key="6">
    <source>
        <dbReference type="ARBA" id="ARBA00022723"/>
    </source>
</evidence>
<evidence type="ECO:0000313" key="14">
    <source>
        <dbReference type="WBParaSite" id="PSAMB.scaffold103size79677.g1904.t1"/>
    </source>
</evidence>
<feature type="transmembrane region" description="Helical" evidence="11">
    <location>
        <begin position="151"/>
        <end position="172"/>
    </location>
</feature>
<keyword evidence="3" id="KW-0813">Transport</keyword>
<evidence type="ECO:0000259" key="12">
    <source>
        <dbReference type="PROSITE" id="PS50939"/>
    </source>
</evidence>
<dbReference type="SMART" id="SM00665">
    <property type="entry name" value="B561"/>
    <property type="match status" value="2"/>
</dbReference>
<feature type="transmembrane region" description="Helical" evidence="11">
    <location>
        <begin position="118"/>
        <end position="139"/>
    </location>
</feature>
<evidence type="ECO:0000256" key="9">
    <source>
        <dbReference type="ARBA" id="ARBA00023004"/>
    </source>
</evidence>
<feature type="transmembrane region" description="Helical" evidence="11">
    <location>
        <begin position="371"/>
        <end position="394"/>
    </location>
</feature>
<keyword evidence="7" id="KW-0249">Electron transport</keyword>
<keyword evidence="6" id="KW-0479">Metal-binding</keyword>
<feature type="transmembrane region" description="Helical" evidence="11">
    <location>
        <begin position="336"/>
        <end position="359"/>
    </location>
</feature>
<evidence type="ECO:0000256" key="8">
    <source>
        <dbReference type="ARBA" id="ARBA00022989"/>
    </source>
</evidence>
<dbReference type="PANTHER" id="PTHR10106:SF50">
    <property type="entry name" value="CYTOCHROME B561 DOMAIN-CONTAINING PROTEIN"/>
    <property type="match status" value="1"/>
</dbReference>
<dbReference type="Pfam" id="PF03188">
    <property type="entry name" value="Cytochrom_B561"/>
    <property type="match status" value="2"/>
</dbReference>
<dbReference type="WBParaSite" id="PSAMB.scaffold103size79677.g1904.t1">
    <property type="protein sequence ID" value="PSAMB.scaffold103size79677.g1904.t1"/>
    <property type="gene ID" value="PSAMB.scaffold103size79677.g1904"/>
</dbReference>
<dbReference type="PROSITE" id="PS50939">
    <property type="entry name" value="CYTOCHROME_B561"/>
    <property type="match status" value="2"/>
</dbReference>
<organism evidence="13 14">
    <name type="scientific">Plectus sambesii</name>
    <dbReference type="NCBI Taxonomy" id="2011161"/>
    <lineage>
        <taxon>Eukaryota</taxon>
        <taxon>Metazoa</taxon>
        <taxon>Ecdysozoa</taxon>
        <taxon>Nematoda</taxon>
        <taxon>Chromadorea</taxon>
        <taxon>Plectida</taxon>
        <taxon>Plectina</taxon>
        <taxon>Plectoidea</taxon>
        <taxon>Plectidae</taxon>
        <taxon>Plectus</taxon>
    </lineage>
</organism>
<keyword evidence="9" id="KW-0408">Iron</keyword>
<dbReference type="AlphaFoldDB" id="A0A914UJ13"/>
<dbReference type="InterPro" id="IPR006593">
    <property type="entry name" value="Cyt_b561/ferric_Rdtase_TM"/>
</dbReference>
<keyword evidence="10 11" id="KW-0472">Membrane</keyword>
<name>A0A914UJ13_9BILA</name>
<feature type="transmembrane region" description="Helical" evidence="11">
    <location>
        <begin position="27"/>
        <end position="49"/>
    </location>
</feature>
<evidence type="ECO:0000256" key="3">
    <source>
        <dbReference type="ARBA" id="ARBA00022448"/>
    </source>
</evidence>
<dbReference type="InterPro" id="IPR043205">
    <property type="entry name" value="CYB561/CYBRD1-like"/>
</dbReference>
<dbReference type="PANTHER" id="PTHR10106">
    <property type="entry name" value="CYTOCHROME B561-RELATED"/>
    <property type="match status" value="1"/>
</dbReference>
<dbReference type="Proteomes" id="UP000887566">
    <property type="component" value="Unplaced"/>
</dbReference>
<dbReference type="GO" id="GO:0016491">
    <property type="term" value="F:oxidoreductase activity"/>
    <property type="evidence" value="ECO:0007669"/>
    <property type="project" value="InterPro"/>
</dbReference>
<accession>A0A914UJ13</accession>
<reference evidence="14" key="1">
    <citation type="submission" date="2022-11" db="UniProtKB">
        <authorList>
            <consortium name="WormBaseParasite"/>
        </authorList>
    </citation>
    <scope>IDENTIFICATION</scope>
</reference>
<keyword evidence="5 11" id="KW-0812">Transmembrane</keyword>
<feature type="transmembrane region" description="Helical" evidence="11">
    <location>
        <begin position="406"/>
        <end position="429"/>
    </location>
</feature>
<evidence type="ECO:0000256" key="7">
    <source>
        <dbReference type="ARBA" id="ARBA00022982"/>
    </source>
</evidence>
<evidence type="ECO:0000256" key="5">
    <source>
        <dbReference type="ARBA" id="ARBA00022692"/>
    </source>
</evidence>
<dbReference type="Gene3D" id="1.20.120.1770">
    <property type="match status" value="2"/>
</dbReference>
<evidence type="ECO:0000313" key="13">
    <source>
        <dbReference type="Proteomes" id="UP000887566"/>
    </source>
</evidence>
<feature type="domain" description="Cytochrome b561" evidence="12">
    <location>
        <begin position="34"/>
        <end position="252"/>
    </location>
</feature>
<comment type="subcellular location">
    <subcellularLocation>
        <location evidence="2">Membrane</location>
        <topology evidence="2">Multi-pass membrane protein</topology>
    </subcellularLocation>
</comment>
<proteinExistence type="predicted"/>
<evidence type="ECO:0000256" key="4">
    <source>
        <dbReference type="ARBA" id="ARBA00022617"/>
    </source>
</evidence>
<evidence type="ECO:0000256" key="1">
    <source>
        <dbReference type="ARBA" id="ARBA00001970"/>
    </source>
</evidence>
<feature type="transmembrane region" description="Helical" evidence="11">
    <location>
        <begin position="496"/>
        <end position="515"/>
    </location>
</feature>
<keyword evidence="13" id="KW-1185">Reference proteome</keyword>
<dbReference type="GO" id="GO:0046872">
    <property type="term" value="F:metal ion binding"/>
    <property type="evidence" value="ECO:0007669"/>
    <property type="project" value="UniProtKB-KW"/>
</dbReference>
<feature type="transmembrane region" description="Helical" evidence="11">
    <location>
        <begin position="441"/>
        <end position="463"/>
    </location>
</feature>
<feature type="transmembrane region" description="Helical" evidence="11">
    <location>
        <begin position="87"/>
        <end position="106"/>
    </location>
</feature>
<evidence type="ECO:0000256" key="10">
    <source>
        <dbReference type="ARBA" id="ARBA00023136"/>
    </source>
</evidence>
<feature type="transmembrane region" description="Helical" evidence="11">
    <location>
        <begin position="236"/>
        <end position="253"/>
    </location>
</feature>